<gene>
    <name evidence="2" type="ORF">N301_06492</name>
</gene>
<keyword evidence="2" id="KW-0695">RNA-directed DNA polymerase</keyword>
<dbReference type="EMBL" id="KL870623">
    <property type="protein sequence ID" value="KGL88767.1"/>
    <property type="molecule type" value="Genomic_DNA"/>
</dbReference>
<proteinExistence type="predicted"/>
<organism evidence="2 3">
    <name type="scientific">Charadrius vociferus</name>
    <name type="common">Killdeer</name>
    <name type="synonym">Aegialitis vocifera</name>
    <dbReference type="NCBI Taxonomy" id="50402"/>
    <lineage>
        <taxon>Eukaryota</taxon>
        <taxon>Metazoa</taxon>
        <taxon>Chordata</taxon>
        <taxon>Craniata</taxon>
        <taxon>Vertebrata</taxon>
        <taxon>Euteleostomi</taxon>
        <taxon>Archelosauria</taxon>
        <taxon>Archosauria</taxon>
        <taxon>Dinosauria</taxon>
        <taxon>Saurischia</taxon>
        <taxon>Theropoda</taxon>
        <taxon>Coelurosauria</taxon>
        <taxon>Aves</taxon>
        <taxon>Neognathae</taxon>
        <taxon>Neoaves</taxon>
        <taxon>Charadriiformes</taxon>
        <taxon>Charadriidae</taxon>
        <taxon>Charadrius</taxon>
    </lineage>
</organism>
<keyword evidence="2" id="KW-0808">Transferase</keyword>
<keyword evidence="3" id="KW-1185">Reference proteome</keyword>
<dbReference type="AlphaFoldDB" id="A0A0A0A480"/>
<sequence length="119" mass="13725">GEDWENEEPPTVGEDQVQNHLRNLKVHKSVGPDEIHLRVLRELVDEVAKPLSIIFEKSWQSGEVPPDWKRGNIPPIFKKGKKEDPGNYRPVSLTSVPSNIMEQILLETRLRHMEKEEAI</sequence>
<dbReference type="PANTHER" id="PTHR33395">
    <property type="entry name" value="TRANSCRIPTASE, PUTATIVE-RELATED-RELATED"/>
    <property type="match status" value="1"/>
</dbReference>
<feature type="region of interest" description="Disordered" evidence="1">
    <location>
        <begin position="64"/>
        <end position="91"/>
    </location>
</feature>
<dbReference type="GO" id="GO:0031012">
    <property type="term" value="C:extracellular matrix"/>
    <property type="evidence" value="ECO:0007669"/>
    <property type="project" value="TreeGrafter"/>
</dbReference>
<protein>
    <submittedName>
        <fullName evidence="2">RNA-directed DNA polymerase from mobile element jockey</fullName>
    </submittedName>
</protein>
<name>A0A0A0A480_CHAVO</name>
<dbReference type="GO" id="GO:0003964">
    <property type="term" value="F:RNA-directed DNA polymerase activity"/>
    <property type="evidence" value="ECO:0007669"/>
    <property type="project" value="UniProtKB-KW"/>
</dbReference>
<feature type="non-terminal residue" evidence="2">
    <location>
        <position position="1"/>
    </location>
</feature>
<evidence type="ECO:0000313" key="2">
    <source>
        <dbReference type="EMBL" id="KGL88767.1"/>
    </source>
</evidence>
<keyword evidence="2" id="KW-0548">Nucleotidyltransferase</keyword>
<feature type="non-terminal residue" evidence="2">
    <location>
        <position position="119"/>
    </location>
</feature>
<dbReference type="Proteomes" id="UP000053858">
    <property type="component" value="Unassembled WGS sequence"/>
</dbReference>
<evidence type="ECO:0000313" key="3">
    <source>
        <dbReference type="Proteomes" id="UP000053858"/>
    </source>
</evidence>
<dbReference type="GO" id="GO:0061343">
    <property type="term" value="P:cell adhesion involved in heart morphogenesis"/>
    <property type="evidence" value="ECO:0007669"/>
    <property type="project" value="TreeGrafter"/>
</dbReference>
<accession>A0A0A0A480</accession>
<dbReference type="PANTHER" id="PTHR33395:SF22">
    <property type="entry name" value="REVERSE TRANSCRIPTASE DOMAIN-CONTAINING PROTEIN"/>
    <property type="match status" value="1"/>
</dbReference>
<dbReference type="GO" id="GO:0007508">
    <property type="term" value="P:larval heart development"/>
    <property type="evidence" value="ECO:0007669"/>
    <property type="project" value="TreeGrafter"/>
</dbReference>
<evidence type="ECO:0000256" key="1">
    <source>
        <dbReference type="SAM" id="MobiDB-lite"/>
    </source>
</evidence>
<reference evidence="3" key="1">
    <citation type="journal article" date="2014" name="Science">
        <title>Comparative genomics reveals insights into avian genome evolution and adaptation.</title>
        <authorList>
            <consortium name="Avian Genome Consortium"/>
            <person name="Zhang G."/>
            <person name="Li C."/>
            <person name="Li Q."/>
            <person name="Li B."/>
            <person name="Larkin D.M."/>
            <person name="Lee C."/>
            <person name="Storz J.F."/>
            <person name="Antunes A."/>
            <person name="Greenwold M.J."/>
            <person name="Meredith R.W."/>
            <person name="Odeen A."/>
            <person name="Cui J."/>
            <person name="Zhou Q."/>
            <person name="Xu L."/>
            <person name="Pan H."/>
            <person name="Wang Z."/>
            <person name="Jin L."/>
            <person name="Zhang P."/>
            <person name="Hu H."/>
            <person name="Yang W."/>
            <person name="Hu J."/>
            <person name="Xiao J."/>
            <person name="Yang Z."/>
            <person name="Liu Y."/>
            <person name="Xie Q."/>
            <person name="Yu H."/>
            <person name="Lian J."/>
            <person name="Wen P."/>
            <person name="Zhang F."/>
            <person name="Li H."/>
            <person name="Zeng Y."/>
            <person name="Xiong Z."/>
            <person name="Liu S."/>
            <person name="Zhou L."/>
            <person name="Huang Z."/>
            <person name="An N."/>
            <person name="Wang J."/>
            <person name="Zheng Q."/>
            <person name="Xiong Y."/>
            <person name="Wang G."/>
            <person name="Wang B."/>
            <person name="Wang J."/>
            <person name="Fan Y."/>
            <person name="da Fonseca R.R."/>
            <person name="Alfaro-Nunez A."/>
            <person name="Schubert M."/>
            <person name="Orlando L."/>
            <person name="Mourier T."/>
            <person name="Howard J.T."/>
            <person name="Ganapathy G."/>
            <person name="Pfenning A."/>
            <person name="Whitney O."/>
            <person name="Rivas M.V."/>
            <person name="Hara E."/>
            <person name="Smith J."/>
            <person name="Farre M."/>
            <person name="Narayan J."/>
            <person name="Slavov G."/>
            <person name="Romanov M.N."/>
            <person name="Borges R."/>
            <person name="Machado J.P."/>
            <person name="Khan I."/>
            <person name="Springer M.S."/>
            <person name="Gatesy J."/>
            <person name="Hoffmann F.G."/>
            <person name="Opazo J.C."/>
            <person name="Hastad O."/>
            <person name="Sawyer R.H."/>
            <person name="Kim H."/>
            <person name="Kim K.W."/>
            <person name="Kim H.J."/>
            <person name="Cho S."/>
            <person name="Li N."/>
            <person name="Huang Y."/>
            <person name="Bruford M.W."/>
            <person name="Zhan X."/>
            <person name="Dixon A."/>
            <person name="Bertelsen M.F."/>
            <person name="Derryberry E."/>
            <person name="Warren W."/>
            <person name="Wilson R.K."/>
            <person name="Li S."/>
            <person name="Ray D.A."/>
            <person name="Green R.E."/>
            <person name="O'Brien S.J."/>
            <person name="Griffin D."/>
            <person name="Johnson W.E."/>
            <person name="Haussler D."/>
            <person name="Ryder O.A."/>
            <person name="Willerslev E."/>
            <person name="Graves G.R."/>
            <person name="Alstrom P."/>
            <person name="Fjeldsa J."/>
            <person name="Mindell D.P."/>
            <person name="Edwards S.V."/>
            <person name="Braun E.L."/>
            <person name="Rahbek C."/>
            <person name="Burt D.W."/>
            <person name="Houde P."/>
            <person name="Zhang Y."/>
            <person name="Yang H."/>
            <person name="Wang J."/>
            <person name="Jarvis E.D."/>
            <person name="Gilbert M.T."/>
            <person name="Wang J."/>
        </authorList>
    </citation>
    <scope>NUCLEOTIDE SEQUENCE [LARGE SCALE GENOMIC DNA]</scope>
</reference>